<keyword evidence="2" id="KW-0479">Metal-binding</keyword>
<comment type="cofactor">
    <cofactor evidence="1">
        <name>a divalent metal cation</name>
        <dbReference type="ChEBI" id="CHEBI:60240"/>
    </cofactor>
</comment>
<keyword evidence="4" id="KW-0540">Nuclease</keyword>
<keyword evidence="4" id="KW-0378">Hydrolase</keyword>
<organism evidence="4">
    <name type="scientific">Tabanus bromius</name>
    <name type="common">Band-eyed brown horse fly</name>
    <dbReference type="NCBI Taxonomy" id="304241"/>
    <lineage>
        <taxon>Eukaryota</taxon>
        <taxon>Metazoa</taxon>
        <taxon>Ecdysozoa</taxon>
        <taxon>Arthropoda</taxon>
        <taxon>Hexapoda</taxon>
        <taxon>Insecta</taxon>
        <taxon>Pterygota</taxon>
        <taxon>Neoptera</taxon>
        <taxon>Endopterygota</taxon>
        <taxon>Diptera</taxon>
        <taxon>Brachycera</taxon>
        <taxon>Tabanomorpha</taxon>
        <taxon>Tabanoidea</taxon>
        <taxon>Tabanidae</taxon>
        <taxon>Tabanus</taxon>
    </lineage>
</organism>
<evidence type="ECO:0000256" key="2">
    <source>
        <dbReference type="ARBA" id="ARBA00022723"/>
    </source>
</evidence>
<reference evidence="4" key="1">
    <citation type="journal article" date="2015" name="Insect Biochem. Mol. Biol.">
        <title>An insight into the sialome of the horse fly, Tabanus bromius.</title>
        <authorList>
            <person name="Ribeiro J.M."/>
            <person name="Kazimirova M."/>
            <person name="Takac P."/>
            <person name="Andersen J.F."/>
            <person name="Francischetti I.M."/>
        </authorList>
    </citation>
    <scope>NUCLEOTIDE SEQUENCE</scope>
</reference>
<protein>
    <submittedName>
        <fullName evidence="4">Putative dde superfamily endonuclease</fullName>
    </submittedName>
</protein>
<dbReference type="EMBL" id="GDAI01002595">
    <property type="protein sequence ID" value="JAI15008.1"/>
    <property type="molecule type" value="mRNA"/>
</dbReference>
<dbReference type="Pfam" id="PF13359">
    <property type="entry name" value="DDE_Tnp_4"/>
    <property type="match status" value="1"/>
</dbReference>
<evidence type="ECO:0000313" key="4">
    <source>
        <dbReference type="EMBL" id="JAI15008.1"/>
    </source>
</evidence>
<feature type="non-terminal residue" evidence="4">
    <location>
        <position position="1"/>
    </location>
</feature>
<keyword evidence="4" id="KW-0255">Endonuclease</keyword>
<dbReference type="InterPro" id="IPR027806">
    <property type="entry name" value="HARBI1_dom"/>
</dbReference>
<dbReference type="GO" id="GO:0046872">
    <property type="term" value="F:metal ion binding"/>
    <property type="evidence" value="ECO:0007669"/>
    <property type="project" value="UniProtKB-KW"/>
</dbReference>
<proteinExistence type="evidence at transcript level"/>
<accession>A0A0K8TLF8</accession>
<dbReference type="PANTHER" id="PTHR23080">
    <property type="entry name" value="THAP DOMAIN PROTEIN"/>
    <property type="match status" value="1"/>
</dbReference>
<sequence>CHFPVKERILLTFHKLKTNCSFAELAVGFRTQPNFAECCFAKTIQSLAQAFSDAIFLKCTSLQPNKLPAGFHMFPNVKTLLYCIEIKANMMIKILIGIEPSGHINYLSKVKSSKSLGAITFNIADLVLSLQPGDAIITDSNFTIDENVCYSKKIEVIRPAESSGTLSDSKQAKNIRTNAARTFIGHKIERLKQFKVLSEKIESSVEPYIDDIMTVICGLHNFLL</sequence>
<feature type="domain" description="DDE Tnp4" evidence="3">
    <location>
        <begin position="87"/>
        <end position="221"/>
    </location>
</feature>
<evidence type="ECO:0000259" key="3">
    <source>
        <dbReference type="Pfam" id="PF13359"/>
    </source>
</evidence>
<dbReference type="GO" id="GO:0004519">
    <property type="term" value="F:endonuclease activity"/>
    <property type="evidence" value="ECO:0007669"/>
    <property type="project" value="UniProtKB-KW"/>
</dbReference>
<name>A0A0K8TLF8_TABBR</name>
<feature type="non-terminal residue" evidence="4">
    <location>
        <position position="224"/>
    </location>
</feature>
<evidence type="ECO:0000256" key="1">
    <source>
        <dbReference type="ARBA" id="ARBA00001968"/>
    </source>
</evidence>
<dbReference type="AlphaFoldDB" id="A0A0K8TLF8"/>